<dbReference type="AlphaFoldDB" id="A0A4Z2FTP9"/>
<keyword evidence="2" id="KW-1133">Transmembrane helix</keyword>
<comment type="caution">
    <text evidence="4">The sequence shown here is derived from an EMBL/GenBank/DDBJ whole genome shotgun (WGS) entry which is preliminary data.</text>
</comment>
<feature type="compositionally biased region" description="Basic residues" evidence="1">
    <location>
        <begin position="87"/>
        <end position="98"/>
    </location>
</feature>
<feature type="signal peptide" evidence="3">
    <location>
        <begin position="1"/>
        <end position="23"/>
    </location>
</feature>
<feature type="compositionally biased region" description="Basic and acidic residues" evidence="1">
    <location>
        <begin position="99"/>
        <end position="112"/>
    </location>
</feature>
<proteinExistence type="predicted"/>
<feature type="chain" id="PRO_5021255233" description="Shadow of prion protein 2" evidence="3">
    <location>
        <begin position="24"/>
        <end position="153"/>
    </location>
</feature>
<evidence type="ECO:0000256" key="2">
    <source>
        <dbReference type="SAM" id="Phobius"/>
    </source>
</evidence>
<feature type="region of interest" description="Disordered" evidence="1">
    <location>
        <begin position="32"/>
        <end position="57"/>
    </location>
</feature>
<evidence type="ECO:0000313" key="5">
    <source>
        <dbReference type="Proteomes" id="UP000314294"/>
    </source>
</evidence>
<evidence type="ECO:0000313" key="4">
    <source>
        <dbReference type="EMBL" id="TNN43752.1"/>
    </source>
</evidence>
<sequence length="153" mass="16177">MTGQRRLLPLCVWLLLMAALCSGAEGKRGGLFKGRGKGDEDDDKAPPAQNKGLSKKGLKWAGAGAAAAGMLGGTGTGLGMKIFGKIKHRSGSHHSHKKSSSEQSHRLNHNERSPNQSVWRAFAKSAAAAPTTNVFFTLGHAVFFLIAAWIGDI</sequence>
<keyword evidence="2" id="KW-0472">Membrane</keyword>
<reference evidence="4 5" key="1">
    <citation type="submission" date="2019-03" db="EMBL/GenBank/DDBJ databases">
        <title>First draft genome of Liparis tanakae, snailfish: a comprehensive survey of snailfish specific genes.</title>
        <authorList>
            <person name="Kim W."/>
            <person name="Song I."/>
            <person name="Jeong J.-H."/>
            <person name="Kim D."/>
            <person name="Kim S."/>
            <person name="Ryu S."/>
            <person name="Song J.Y."/>
            <person name="Lee S.K."/>
        </authorList>
    </citation>
    <scope>NUCLEOTIDE SEQUENCE [LARGE SCALE GENOMIC DNA]</scope>
    <source>
        <tissue evidence="4">Muscle</tissue>
    </source>
</reference>
<evidence type="ECO:0008006" key="6">
    <source>
        <dbReference type="Google" id="ProtNLM"/>
    </source>
</evidence>
<feature type="transmembrane region" description="Helical" evidence="2">
    <location>
        <begin position="60"/>
        <end position="80"/>
    </location>
</feature>
<gene>
    <name evidence="4" type="ORF">EYF80_046061</name>
</gene>
<feature type="region of interest" description="Disordered" evidence="1">
    <location>
        <begin position="87"/>
        <end position="115"/>
    </location>
</feature>
<keyword evidence="3" id="KW-0732">Signal</keyword>
<keyword evidence="2" id="KW-0812">Transmembrane</keyword>
<protein>
    <recommendedName>
        <fullName evidence="6">Shadow of prion protein 2</fullName>
    </recommendedName>
</protein>
<dbReference type="EMBL" id="SRLO01000947">
    <property type="protein sequence ID" value="TNN43752.1"/>
    <property type="molecule type" value="Genomic_DNA"/>
</dbReference>
<evidence type="ECO:0000256" key="1">
    <source>
        <dbReference type="SAM" id="MobiDB-lite"/>
    </source>
</evidence>
<organism evidence="4 5">
    <name type="scientific">Liparis tanakae</name>
    <name type="common">Tanaka's snailfish</name>
    <dbReference type="NCBI Taxonomy" id="230148"/>
    <lineage>
        <taxon>Eukaryota</taxon>
        <taxon>Metazoa</taxon>
        <taxon>Chordata</taxon>
        <taxon>Craniata</taxon>
        <taxon>Vertebrata</taxon>
        <taxon>Euteleostomi</taxon>
        <taxon>Actinopterygii</taxon>
        <taxon>Neopterygii</taxon>
        <taxon>Teleostei</taxon>
        <taxon>Neoteleostei</taxon>
        <taxon>Acanthomorphata</taxon>
        <taxon>Eupercaria</taxon>
        <taxon>Perciformes</taxon>
        <taxon>Cottioidei</taxon>
        <taxon>Cottales</taxon>
        <taxon>Liparidae</taxon>
        <taxon>Liparis</taxon>
    </lineage>
</organism>
<dbReference type="Proteomes" id="UP000314294">
    <property type="component" value="Unassembled WGS sequence"/>
</dbReference>
<feature type="transmembrane region" description="Helical" evidence="2">
    <location>
        <begin position="134"/>
        <end position="151"/>
    </location>
</feature>
<name>A0A4Z2FTP9_9TELE</name>
<accession>A0A4Z2FTP9</accession>
<evidence type="ECO:0000256" key="3">
    <source>
        <dbReference type="SAM" id="SignalP"/>
    </source>
</evidence>
<keyword evidence="5" id="KW-1185">Reference proteome</keyword>